<dbReference type="GeneID" id="36542424"/>
<dbReference type="SUPFAM" id="SSF48452">
    <property type="entry name" value="TPR-like"/>
    <property type="match status" value="1"/>
</dbReference>
<dbReference type="SUPFAM" id="SSF52540">
    <property type="entry name" value="P-loop containing nucleoside triphosphate hydrolases"/>
    <property type="match status" value="1"/>
</dbReference>
<dbReference type="PANTHER" id="PTHR10039">
    <property type="entry name" value="AMELOGENIN"/>
    <property type="match status" value="1"/>
</dbReference>
<keyword evidence="5" id="KW-1185">Reference proteome</keyword>
<dbReference type="Pfam" id="PF24883">
    <property type="entry name" value="NPHP3_N"/>
    <property type="match status" value="1"/>
</dbReference>
<dbReference type="Pfam" id="PF17109">
    <property type="entry name" value="Goodbye"/>
    <property type="match status" value="1"/>
</dbReference>
<dbReference type="EMBL" id="MSFM01000003">
    <property type="protein sequence ID" value="PKY06590.1"/>
    <property type="molecule type" value="Genomic_DNA"/>
</dbReference>
<gene>
    <name evidence="4" type="ORF">P168DRAFT_265251</name>
</gene>
<dbReference type="Proteomes" id="UP000234254">
    <property type="component" value="Unassembled WGS sequence"/>
</dbReference>
<sequence>MTISPISPAGLKSSNLKDEITTVWSQVQARVVQLAGGDVANLQPDLNIESVLSLLDSAQQREEEKEEGSGEGRRAVRVAFDTTLRFVETVGGLVAVGAADVFGPSELCFNAITFVIHAWQDYQSAFESLASLLDRCGQYLCRLQYYIRGGMDIALAKVACQHLQLFVEICDRVIKLRHSKRRKLALFAKLFFLNDNEVQELLEKMDGLVDQEGRLVTAQTFSFASEAALGARENLAISKVVNSKVDMLIASKKDQKKESDVKSRREAIFKTLAFDENKLDREKKEPDPYWQRMYHNYRKLVVPGTGQWVFSDPGFKAWESGQKGCPPVLMIEGVEGSGKSYLASTIIRRLRNRSSVDSSGPRTLLAFYFVEGDSKEELKRTNHIDVIAKSLVWQFVQADVSYTKSVAGICQRQRDLDPHEILEALLLYNEDLDRVIDATFFIVIDGLSDIIGDALLKFLQRVSALSETHNRVRILLTGRPRASGQLSKTQDILFEILPISTKNRKDVEKYTLSKMDQIEALKDTHRLGVPALRNKICQSLCDKTRSDYFRINTILKHISTLDSVNDIDRLLDDAGKERSEQILAEIEKLNSARTEKEIEEMNEIILWIIYGRQWFQARQMAAILYQKTGERSLLPLESKLQMKYSLFEVDSDGDIDFRSDEIASLIPERQGHFDTDQTTNADTDKRIQSAEVSIIRHFLKTVCPQELYDKFDFEAFFEQKLRFKHGFICRDDKDTAELKLALTCLRILTEAGDEKREILRPYAVSYLLQHLSSVDLALVEREKKGAVGPHLLRLFTDDDAVDALIWTNDATDVVTVTWHARAAWLDSDQGAREILRWFKDSAVIANVTDQGSREWISKLNASVNPQKDFIHTFARRMAAHWLREQSTPTLACEAFCFVYDAMRKVRIPFQTESDNTEKHVSALEGQLSSHEISEAEEWSRSLLGIETSDSLWEIQVAIVLSKYLHTEEAEKRCRHALALDPSNWRASYHLSHIVSSKEEATDILESITQRLQANSEWMQEPSNVTTLAEMFFDLGQIYWETNCPDPAIQAYTKSVSRGFIGYERIFTILEHYHRSHRWAEIIALLDTVHNVSTDRPGVFDMLVNLADRESLHDMILQLAVKIDEFDWLEHTYDGAMHLALKDQAYTSLYFIRYHYANALFQHHENEKRAIAMWEIALQDDLPRSFLDIEEILPSLAIKLGPVYLHKARAAKNDAKARKYLHNISNIFPSEVAENNILLPAKLYIARYYQVKEDTVKAKQIVRSIVKMALELLSDDDGDNDFQAYWRLFLVFLPLNDDENAFVAIAMAALARVNDTSHAASGGHGLAGSSQFLLSAAEGETGAVSRRRDLRVNTVVDHRDDLEEHDSQSDADSLAESDKFAICDGKCGYCWTTASEMWWCKDCINLTFEKECFQQLQEGTHPLNICDKSHEFLHIPSWDREKMDRFQGGVVPRGDEGISLEEWKGEIRKKYVQGA</sequence>
<name>A0A2I1D9N8_ASPC2</name>
<reference evidence="4" key="1">
    <citation type="submission" date="2016-12" db="EMBL/GenBank/DDBJ databases">
        <title>The genomes of Aspergillus section Nigri reveals drivers in fungal speciation.</title>
        <authorList>
            <consortium name="DOE Joint Genome Institute"/>
            <person name="Vesth T.C."/>
            <person name="Nybo J."/>
            <person name="Theobald S."/>
            <person name="Brandl J."/>
            <person name="Frisvad J.C."/>
            <person name="Nielsen K.F."/>
            <person name="Lyhne E.K."/>
            <person name="Kogle M.E."/>
            <person name="Kuo A."/>
            <person name="Riley R."/>
            <person name="Clum A."/>
            <person name="Nolan M."/>
            <person name="Lipzen A."/>
            <person name="Salamov A."/>
            <person name="Henrissat B."/>
            <person name="Wiebenga A."/>
            <person name="De vries R.P."/>
            <person name="Grigoriev I.V."/>
            <person name="Mortensen U.H."/>
            <person name="Andersen M.R."/>
            <person name="Baker S.E."/>
        </authorList>
    </citation>
    <scope>NUCLEOTIDE SEQUENCE</scope>
    <source>
        <strain evidence="4">IBT 28561</strain>
    </source>
</reference>
<dbReference type="RefSeq" id="XP_024695184.1">
    <property type="nucleotide sequence ID" value="XM_024834900.1"/>
</dbReference>
<dbReference type="InterPro" id="IPR011990">
    <property type="entry name" value="TPR-like_helical_dom_sf"/>
</dbReference>
<feature type="domain" description="Fungal STAND N-terminal Goodbye" evidence="2">
    <location>
        <begin position="35"/>
        <end position="146"/>
    </location>
</feature>
<evidence type="ECO:0000259" key="3">
    <source>
        <dbReference type="Pfam" id="PF24883"/>
    </source>
</evidence>
<accession>A0A2I1D9N8</accession>
<evidence type="ECO:0000313" key="4">
    <source>
        <dbReference type="EMBL" id="PKY06590.1"/>
    </source>
</evidence>
<dbReference type="InterPro" id="IPR031350">
    <property type="entry name" value="Goodbye_dom"/>
</dbReference>
<dbReference type="Gene3D" id="3.40.50.300">
    <property type="entry name" value="P-loop containing nucleotide triphosphate hydrolases"/>
    <property type="match status" value="1"/>
</dbReference>
<dbReference type="VEuPathDB" id="FungiDB:P168DRAFT_265251"/>
<dbReference type="Gene3D" id="1.25.40.10">
    <property type="entry name" value="Tetratricopeptide repeat domain"/>
    <property type="match status" value="1"/>
</dbReference>
<comment type="caution">
    <text evidence="4">The sequence shown here is derived from an EMBL/GenBank/DDBJ whole genome shotgun (WGS) entry which is preliminary data.</text>
</comment>
<dbReference type="PANTHER" id="PTHR10039:SF17">
    <property type="entry name" value="FUNGAL STAND N-TERMINAL GOODBYE DOMAIN-CONTAINING PROTEIN-RELATED"/>
    <property type="match status" value="1"/>
</dbReference>
<protein>
    <submittedName>
        <fullName evidence="4">Uncharacterized protein</fullName>
    </submittedName>
</protein>
<dbReference type="InterPro" id="IPR056884">
    <property type="entry name" value="NPHP3-like_N"/>
</dbReference>
<evidence type="ECO:0000313" key="5">
    <source>
        <dbReference type="Proteomes" id="UP000234254"/>
    </source>
</evidence>
<dbReference type="OrthoDB" id="2913095at2759"/>
<proteinExistence type="predicted"/>
<feature type="domain" description="Nephrocystin 3-like N-terminal" evidence="3">
    <location>
        <begin position="304"/>
        <end position="479"/>
    </location>
</feature>
<organism evidence="4 5">
    <name type="scientific">Aspergillus campestris (strain IBT 28561)</name>
    <dbReference type="NCBI Taxonomy" id="1392248"/>
    <lineage>
        <taxon>Eukaryota</taxon>
        <taxon>Fungi</taxon>
        <taxon>Dikarya</taxon>
        <taxon>Ascomycota</taxon>
        <taxon>Pezizomycotina</taxon>
        <taxon>Eurotiomycetes</taxon>
        <taxon>Eurotiomycetidae</taxon>
        <taxon>Eurotiales</taxon>
        <taxon>Aspergillaceae</taxon>
        <taxon>Aspergillus</taxon>
        <taxon>Aspergillus subgen. Circumdati</taxon>
    </lineage>
</organism>
<evidence type="ECO:0000259" key="2">
    <source>
        <dbReference type="Pfam" id="PF17109"/>
    </source>
</evidence>
<dbReference type="InterPro" id="IPR027417">
    <property type="entry name" value="P-loop_NTPase"/>
</dbReference>
<evidence type="ECO:0000256" key="1">
    <source>
        <dbReference type="ARBA" id="ARBA00022737"/>
    </source>
</evidence>
<keyword evidence="1" id="KW-0677">Repeat</keyword>